<evidence type="ECO:0000313" key="3">
    <source>
        <dbReference type="EMBL" id="MVN75347.1"/>
    </source>
</evidence>
<feature type="signal peptide" evidence="2">
    <location>
        <begin position="1"/>
        <end position="17"/>
    </location>
</feature>
<name>A0A7K1TAB6_9BACT</name>
<protein>
    <submittedName>
        <fullName evidence="3">Uncharacterized protein</fullName>
    </submittedName>
</protein>
<dbReference type="AlphaFoldDB" id="A0A7K1TAB6"/>
<feature type="region of interest" description="Disordered" evidence="1">
    <location>
        <begin position="156"/>
        <end position="175"/>
    </location>
</feature>
<sequence>MRFLLSLLLLLPFASLAQPKEGASQTPAQANKQLFDRTIDELNFRTFETVYDKHFTRQKYPENLRTAAARRAFANFENNAELQKLFLNYNGVAERYKTHFGNGPLTLAEFQKQLNGVLRDRNFEFFIRGLPRDEKQGLIRTEERIIKQAVARFNASAEPVGPTPAPTSEAEEPLAASAPLTTNGLATSEPAAASSPDASSDGAQLRSPAAEDPTPSSGGPGWVGYLTLLSSLGSLGLLLYTAVTLLPELQRLRARVRALESDQAYYAAPDPDEEPTEAPDETPPAQRGPSLFSRFRSHTTGELPADNYDDEPTHP</sequence>
<feature type="region of interest" description="Disordered" evidence="1">
    <location>
        <begin position="185"/>
        <end position="218"/>
    </location>
</feature>
<gene>
    <name evidence="3" type="ORF">GO988_03315</name>
</gene>
<feature type="region of interest" description="Disordered" evidence="1">
    <location>
        <begin position="264"/>
        <end position="315"/>
    </location>
</feature>
<evidence type="ECO:0000256" key="1">
    <source>
        <dbReference type="SAM" id="MobiDB-lite"/>
    </source>
</evidence>
<comment type="caution">
    <text evidence="3">The sequence shown here is derived from an EMBL/GenBank/DDBJ whole genome shotgun (WGS) entry which is preliminary data.</text>
</comment>
<feature type="compositionally biased region" description="Acidic residues" evidence="1">
    <location>
        <begin position="270"/>
        <end position="280"/>
    </location>
</feature>
<dbReference type="EMBL" id="WQKZ01000001">
    <property type="protein sequence ID" value="MVN75347.1"/>
    <property type="molecule type" value="Genomic_DNA"/>
</dbReference>
<organism evidence="3 4">
    <name type="scientific">Hymenobacter ginkgonis</name>
    <dbReference type="NCBI Taxonomy" id="2682976"/>
    <lineage>
        <taxon>Bacteria</taxon>
        <taxon>Pseudomonadati</taxon>
        <taxon>Bacteroidota</taxon>
        <taxon>Cytophagia</taxon>
        <taxon>Cytophagales</taxon>
        <taxon>Hymenobacteraceae</taxon>
        <taxon>Hymenobacter</taxon>
    </lineage>
</organism>
<evidence type="ECO:0000313" key="4">
    <source>
        <dbReference type="Proteomes" id="UP000441336"/>
    </source>
</evidence>
<dbReference type="RefSeq" id="WP_157562094.1">
    <property type="nucleotide sequence ID" value="NZ_WQKZ01000001.1"/>
</dbReference>
<reference evidence="3 4" key="1">
    <citation type="submission" date="2019-12" db="EMBL/GenBank/DDBJ databases">
        <title>Hymenobacter sp. HMF4947 Genome sequencing and assembly.</title>
        <authorList>
            <person name="Kang H."/>
            <person name="Cha I."/>
            <person name="Kim H."/>
            <person name="Joh K."/>
        </authorList>
    </citation>
    <scope>NUCLEOTIDE SEQUENCE [LARGE SCALE GENOMIC DNA]</scope>
    <source>
        <strain evidence="3 4">HMF4947</strain>
    </source>
</reference>
<feature type="compositionally biased region" description="Low complexity" evidence="1">
    <location>
        <begin position="190"/>
        <end position="201"/>
    </location>
</feature>
<proteinExistence type="predicted"/>
<keyword evidence="4" id="KW-1185">Reference proteome</keyword>
<accession>A0A7K1TAB6</accession>
<keyword evidence="2" id="KW-0732">Signal</keyword>
<evidence type="ECO:0000256" key="2">
    <source>
        <dbReference type="SAM" id="SignalP"/>
    </source>
</evidence>
<feature type="chain" id="PRO_5029472381" evidence="2">
    <location>
        <begin position="18"/>
        <end position="315"/>
    </location>
</feature>
<dbReference type="Proteomes" id="UP000441336">
    <property type="component" value="Unassembled WGS sequence"/>
</dbReference>